<organism evidence="1">
    <name type="scientific">Siphoviridae sp. ctb3910</name>
    <dbReference type="NCBI Taxonomy" id="2827897"/>
    <lineage>
        <taxon>Viruses</taxon>
        <taxon>Duplodnaviria</taxon>
        <taxon>Heunggongvirae</taxon>
        <taxon>Uroviricota</taxon>
        <taxon>Caudoviricetes</taxon>
    </lineage>
</organism>
<proteinExistence type="predicted"/>
<reference evidence="1" key="1">
    <citation type="journal article" date="2021" name="Proc. Natl. Acad. Sci. U.S.A.">
        <title>A Catalog of Tens of Thousands of Viruses from Human Metagenomes Reveals Hidden Associations with Chronic Diseases.</title>
        <authorList>
            <person name="Tisza M.J."/>
            <person name="Buck C.B."/>
        </authorList>
    </citation>
    <scope>NUCLEOTIDE SEQUENCE</scope>
    <source>
        <strain evidence="1">Ctb3910</strain>
    </source>
</reference>
<protein>
    <submittedName>
        <fullName evidence="1">Uncharacterized protein</fullName>
    </submittedName>
</protein>
<name>A0A8S5S975_9CAUD</name>
<accession>A0A8S5S975</accession>
<evidence type="ECO:0000313" key="1">
    <source>
        <dbReference type="EMBL" id="DAF47274.1"/>
    </source>
</evidence>
<sequence>MVEVKGFCPRDYMKLLTGSPLYFHINIITYVQVRLNADFLRITLSK</sequence>
<dbReference type="EMBL" id="BK032552">
    <property type="protein sequence ID" value="DAF47274.1"/>
    <property type="molecule type" value="Genomic_DNA"/>
</dbReference>